<gene>
    <name evidence="2" type="ORF">C7I84_16950</name>
</gene>
<dbReference type="PROSITE" id="PS50125">
    <property type="entry name" value="GUANYLATE_CYCLASE_2"/>
    <property type="match status" value="1"/>
</dbReference>
<reference evidence="2 3" key="1">
    <citation type="submission" date="2018-03" db="EMBL/GenBank/DDBJ databases">
        <title>The draft genome of Mesorhizobium sp. 6GN-30.</title>
        <authorList>
            <person name="Liu L."/>
            <person name="Li L."/>
            <person name="Wang T."/>
            <person name="Zhang X."/>
            <person name="Liang L."/>
        </authorList>
    </citation>
    <scope>NUCLEOTIDE SEQUENCE [LARGE SCALE GENOMIC DNA]</scope>
    <source>
        <strain evidence="2 3">6GN30</strain>
    </source>
</reference>
<dbReference type="GO" id="GO:0004016">
    <property type="term" value="F:adenylate cyclase activity"/>
    <property type="evidence" value="ECO:0007669"/>
    <property type="project" value="UniProtKB-ARBA"/>
</dbReference>
<dbReference type="InterPro" id="IPR029787">
    <property type="entry name" value="Nucleotide_cyclase"/>
</dbReference>
<dbReference type="GO" id="GO:0009190">
    <property type="term" value="P:cyclic nucleotide biosynthetic process"/>
    <property type="evidence" value="ECO:0007669"/>
    <property type="project" value="InterPro"/>
</dbReference>
<dbReference type="Proteomes" id="UP000241229">
    <property type="component" value="Unassembled WGS sequence"/>
</dbReference>
<feature type="domain" description="Guanylate cyclase" evidence="1">
    <location>
        <begin position="213"/>
        <end position="332"/>
    </location>
</feature>
<dbReference type="RefSeq" id="WP_106773397.1">
    <property type="nucleotide sequence ID" value="NZ_PXYK01000016.1"/>
</dbReference>
<dbReference type="EMBL" id="PXYK01000016">
    <property type="protein sequence ID" value="PSJ57717.1"/>
    <property type="molecule type" value="Genomic_DNA"/>
</dbReference>
<dbReference type="InterPro" id="IPR001054">
    <property type="entry name" value="A/G_cyclase"/>
</dbReference>
<dbReference type="SUPFAM" id="SSF55073">
    <property type="entry name" value="Nucleotide cyclase"/>
    <property type="match status" value="1"/>
</dbReference>
<comment type="caution">
    <text evidence="2">The sequence shown here is derived from an EMBL/GenBank/DDBJ whole genome shotgun (WGS) entry which is preliminary data.</text>
</comment>
<name>A0A2P7S5I5_9HYPH</name>
<accession>A0A2P7S5I5</accession>
<protein>
    <recommendedName>
        <fullName evidence="1">Guanylate cyclase domain-containing protein</fullName>
    </recommendedName>
</protein>
<sequence length="404" mass="43778">MASAGTTIMLCAGHRLGGQACPAELVAALRQEIRGELDRHQAGIGYTSGTAGPELLFAEELLARSGELNLFLPCPVEDFVGQYVAPAGAEWEARFEAVRGAAARVEVSCDERLPGDETLLRFNNQMLQGMARVHAGRIGGHARLLAVWSPAAPAEPGSPADFMDQWPELEHLSLIDLDDLDEHFNPQPGIRNADIAADLNALAMGTSTLVVRAIFFADMATYSSIRDDEIPFLWDFLAEVQQTVEQRATAPILINTWGDAVHAAAETALDLAGYAATLMETIRVTEPNVFGLANRPRFRVALHAGPVYVGLHPLTGRSMIYGHHVNRAARIEAVGSAGEVYASQHFVALLQAEMDALQHEARLLGEPYRPPYRSDYVGLLDLPKKFGREAVYRILPVADPAASA</sequence>
<proteinExistence type="predicted"/>
<dbReference type="Gene3D" id="3.40.50.450">
    <property type="match status" value="1"/>
</dbReference>
<evidence type="ECO:0000313" key="3">
    <source>
        <dbReference type="Proteomes" id="UP000241229"/>
    </source>
</evidence>
<evidence type="ECO:0000313" key="2">
    <source>
        <dbReference type="EMBL" id="PSJ57717.1"/>
    </source>
</evidence>
<dbReference type="GO" id="GO:0035556">
    <property type="term" value="P:intracellular signal transduction"/>
    <property type="evidence" value="ECO:0007669"/>
    <property type="project" value="InterPro"/>
</dbReference>
<dbReference type="CDD" id="cd07302">
    <property type="entry name" value="CHD"/>
    <property type="match status" value="1"/>
</dbReference>
<organism evidence="2 3">
    <name type="scientific">Kumtagia ephedrae</name>
    <dbReference type="NCBI Taxonomy" id="2116701"/>
    <lineage>
        <taxon>Bacteria</taxon>
        <taxon>Pseudomonadati</taxon>
        <taxon>Pseudomonadota</taxon>
        <taxon>Alphaproteobacteria</taxon>
        <taxon>Hyphomicrobiales</taxon>
        <taxon>Phyllobacteriaceae</taxon>
        <taxon>Kumtagia</taxon>
    </lineage>
</organism>
<dbReference type="OrthoDB" id="9792240at2"/>
<dbReference type="Pfam" id="PF00211">
    <property type="entry name" value="Guanylate_cyc"/>
    <property type="match status" value="1"/>
</dbReference>
<keyword evidence="3" id="KW-1185">Reference proteome</keyword>
<dbReference type="Gene3D" id="3.30.70.1230">
    <property type="entry name" value="Nucleotide cyclase"/>
    <property type="match status" value="1"/>
</dbReference>
<dbReference type="AlphaFoldDB" id="A0A2P7S5I5"/>
<evidence type="ECO:0000259" key="1">
    <source>
        <dbReference type="PROSITE" id="PS50125"/>
    </source>
</evidence>